<dbReference type="RefSeq" id="WP_142854379.1">
    <property type="nucleotide sequence ID" value="NZ_FXWW01000008.1"/>
</dbReference>
<organism evidence="2 3">
    <name type="scientific">Aliiroseovarius halocynthiae</name>
    <dbReference type="NCBI Taxonomy" id="985055"/>
    <lineage>
        <taxon>Bacteria</taxon>
        <taxon>Pseudomonadati</taxon>
        <taxon>Pseudomonadota</taxon>
        <taxon>Alphaproteobacteria</taxon>
        <taxon>Rhodobacterales</taxon>
        <taxon>Paracoccaceae</taxon>
        <taxon>Aliiroseovarius</taxon>
    </lineage>
</organism>
<keyword evidence="3" id="KW-1185">Reference proteome</keyword>
<evidence type="ECO:0000313" key="2">
    <source>
        <dbReference type="EMBL" id="TQV66347.1"/>
    </source>
</evidence>
<dbReference type="AlphaFoldDB" id="A0A545SN15"/>
<name>A0A545SN15_9RHOB</name>
<dbReference type="InterPro" id="IPR025058">
    <property type="entry name" value="DUF3995"/>
</dbReference>
<dbReference type="Pfam" id="PF13160">
    <property type="entry name" value="DUF3995"/>
    <property type="match status" value="1"/>
</dbReference>
<comment type="caution">
    <text evidence="2">The sequence shown here is derived from an EMBL/GenBank/DDBJ whole genome shotgun (WGS) entry which is preliminary data.</text>
</comment>
<feature type="transmembrane region" description="Helical" evidence="1">
    <location>
        <begin position="90"/>
        <end position="109"/>
    </location>
</feature>
<reference evidence="2 3" key="1">
    <citation type="submission" date="2019-06" db="EMBL/GenBank/DDBJ databases">
        <title>A novel species of marine bacteria.</title>
        <authorList>
            <person name="Wang Y."/>
        </authorList>
    </citation>
    <scope>NUCLEOTIDE SEQUENCE [LARGE SCALE GENOMIC DNA]</scope>
    <source>
        <strain evidence="2 3">MA1-10</strain>
    </source>
</reference>
<dbReference type="EMBL" id="VICH01000010">
    <property type="protein sequence ID" value="TQV66347.1"/>
    <property type="molecule type" value="Genomic_DNA"/>
</dbReference>
<keyword evidence="1" id="KW-0472">Membrane</keyword>
<keyword evidence="1" id="KW-1133">Transmembrane helix</keyword>
<proteinExistence type="predicted"/>
<keyword evidence="1" id="KW-0812">Transmembrane</keyword>
<sequence length="140" mass="14655">MTLLPIFLSSTLLAIAALHFAWGAGVNWPVADEERLAKLVVGARGITKMPPGWAAMMVAAALCVGAGLVLGLGGLVAVPLPSQILSGLGWIMAAVFTFRGLAGFLPVWQPKLEPEFARLNTRYYSPLCLLIGAGTVALLV</sequence>
<dbReference type="Proteomes" id="UP000315816">
    <property type="component" value="Unassembled WGS sequence"/>
</dbReference>
<feature type="transmembrane region" description="Helical" evidence="1">
    <location>
        <begin position="121"/>
        <end position="139"/>
    </location>
</feature>
<accession>A0A545SN15</accession>
<evidence type="ECO:0000313" key="3">
    <source>
        <dbReference type="Proteomes" id="UP000315816"/>
    </source>
</evidence>
<dbReference type="OrthoDB" id="344976at2"/>
<evidence type="ECO:0000256" key="1">
    <source>
        <dbReference type="SAM" id="Phobius"/>
    </source>
</evidence>
<gene>
    <name evidence="2" type="ORF">FIL88_13360</name>
</gene>
<protein>
    <submittedName>
        <fullName evidence="2">DUF3995 domain-containing protein</fullName>
    </submittedName>
</protein>
<feature type="transmembrane region" description="Helical" evidence="1">
    <location>
        <begin position="53"/>
        <end position="78"/>
    </location>
</feature>